<gene>
    <name evidence="1" type="ORF">O9X88_02275</name>
</gene>
<organism evidence="1 2">
    <name type="scientific">Agrobacterium salinitolerans</name>
    <dbReference type="NCBI Taxonomy" id="1183413"/>
    <lineage>
        <taxon>Bacteria</taxon>
        <taxon>Pseudomonadati</taxon>
        <taxon>Pseudomonadota</taxon>
        <taxon>Alphaproteobacteria</taxon>
        <taxon>Hyphomicrobiales</taxon>
        <taxon>Rhizobiaceae</taxon>
        <taxon>Rhizobium/Agrobacterium group</taxon>
        <taxon>Agrobacterium</taxon>
    </lineage>
</organism>
<evidence type="ECO:0000313" key="1">
    <source>
        <dbReference type="EMBL" id="MCZ7936361.1"/>
    </source>
</evidence>
<accession>A0A9X3KM91</accession>
<reference evidence="1" key="1">
    <citation type="submission" date="2022-12" db="EMBL/GenBank/DDBJ databases">
        <title>Draft genome sequences of 22 rhizogenic Agrobacterium biovar 1 strains, the causative agent of hairy root disease.</title>
        <authorList>
            <person name="Kim N."/>
            <person name="Vargas P."/>
            <person name="Rediers H."/>
        </authorList>
    </citation>
    <scope>NUCLEOTIDE SEQUENCE</scope>
    <source>
        <strain evidence="1">ST15.13.006</strain>
    </source>
</reference>
<protein>
    <submittedName>
        <fullName evidence="1">Uncharacterized protein</fullName>
    </submittedName>
</protein>
<evidence type="ECO:0000313" key="2">
    <source>
        <dbReference type="Proteomes" id="UP001151018"/>
    </source>
</evidence>
<comment type="caution">
    <text evidence="1">The sequence shown here is derived from an EMBL/GenBank/DDBJ whole genome shotgun (WGS) entry which is preliminary data.</text>
</comment>
<name>A0A9X3KM91_9HYPH</name>
<dbReference type="AlphaFoldDB" id="A0A9X3KM91"/>
<dbReference type="EMBL" id="JAPZLR010000001">
    <property type="protein sequence ID" value="MCZ7936361.1"/>
    <property type="molecule type" value="Genomic_DNA"/>
</dbReference>
<dbReference type="Proteomes" id="UP001151018">
    <property type="component" value="Unassembled WGS sequence"/>
</dbReference>
<dbReference type="RefSeq" id="WP_269834530.1">
    <property type="nucleotide sequence ID" value="NZ_JAPZLR010000001.1"/>
</dbReference>
<proteinExistence type="predicted"/>
<sequence length="53" mass="5941">MRPSKNVLHDVFVRRAIVTELRSGNGGGCQSRFQVFQDRALDAHKNAMVEARA</sequence>